<dbReference type="InterPro" id="IPR045063">
    <property type="entry name" value="Dynamin_N"/>
</dbReference>
<dbReference type="Gene3D" id="3.40.50.300">
    <property type="entry name" value="P-loop containing nucleotide triphosphate hydrolases"/>
    <property type="match status" value="1"/>
</dbReference>
<dbReference type="PANTHER" id="PTHR42714">
    <property type="entry name" value="TRNA MODIFICATION GTPASE GTPBP3"/>
    <property type="match status" value="1"/>
</dbReference>
<accession>A0ABU1B8C9</accession>
<protein>
    <submittedName>
        <fullName evidence="3">Dynamin family protein</fullName>
    </submittedName>
</protein>
<sequence>MSNDLDFDSLMNGHLDISSNANEQSAYSQASLPNTKPEGVNQYLYESEKGLSLCAQLIANGDSNTPVARLLAEIKHTIEHDFLQLAKQDDNTTGAHTYAQLLLLEKQLNEIAAFPHLEKYYTVAVGGSFSAGKSRFLNSVLGCPSLLPTDTTPTTSIPTYLPLGEKNAISALNFYRKKTAIDEEALKAICHAFNERFGVTFSHLLQLISVEREDFKYPNLVFLDTPGYSKADDIINTQNNTDENIAREHLRSADYLIWLVDQQNGTVPQQDIEFLKSLELTQPVLVVISKADKKPESQLQQIINTAKQDLQRAEINFLEVVGYSAQLNKEFSSSQTVLTDLLQTVSKGKNGSIVLWQAAQIFKSYINFYESTRQIHSLTSGTIKELIFSENIPLKNKQHLDDISNKTKAQLNALATQKQVAFKIQQQLHEQITQLCELLNVKTTMQPSSVALSSSNTAYSLGNDNVPQQSLVFEALVQGSIKQLSAIADITALQGRVIKLSAVGVHIKIEEKVPTDFEIIITKQKIKAQLGDAVISDYLSEGQRVKVHIVNDKKASITVDIASA</sequence>
<dbReference type="Proteomes" id="UP001226574">
    <property type="component" value="Unassembled WGS sequence"/>
</dbReference>
<dbReference type="PANTHER" id="PTHR42714:SF2">
    <property type="entry name" value="TRNA MODIFICATION GTPASE GTPBP3, MITOCHONDRIAL"/>
    <property type="match status" value="1"/>
</dbReference>
<gene>
    <name evidence="3" type="ORF">RC083_02770</name>
</gene>
<comment type="caution">
    <text evidence="3">The sequence shown here is derived from an EMBL/GenBank/DDBJ whole genome shotgun (WGS) entry which is preliminary data.</text>
</comment>
<evidence type="ECO:0000313" key="3">
    <source>
        <dbReference type="EMBL" id="MDQ9090512.1"/>
    </source>
</evidence>
<dbReference type="RefSeq" id="WP_309038376.1">
    <property type="nucleotide sequence ID" value="NZ_JAVIFY010000002.1"/>
</dbReference>
<keyword evidence="4" id="KW-1185">Reference proteome</keyword>
<reference evidence="3 4" key="1">
    <citation type="submission" date="2023-08" db="EMBL/GenBank/DDBJ databases">
        <title>Pseudoalteromonas haloplanktis LL1 genome.</title>
        <authorList>
            <person name="Wu S."/>
        </authorList>
    </citation>
    <scope>NUCLEOTIDE SEQUENCE [LARGE SCALE GENOMIC DNA]</scope>
    <source>
        <strain evidence="3 4">LL1</strain>
    </source>
</reference>
<organism evidence="3 4">
    <name type="scientific">Pseudoalteromonas haloplanktis</name>
    <name type="common">Alteromonas haloplanktis</name>
    <dbReference type="NCBI Taxonomy" id="228"/>
    <lineage>
        <taxon>Bacteria</taxon>
        <taxon>Pseudomonadati</taxon>
        <taxon>Pseudomonadota</taxon>
        <taxon>Gammaproteobacteria</taxon>
        <taxon>Alteromonadales</taxon>
        <taxon>Pseudoalteromonadaceae</taxon>
        <taxon>Pseudoalteromonas</taxon>
    </lineage>
</organism>
<name>A0ABU1B8C9_PSEHA</name>
<evidence type="ECO:0000313" key="4">
    <source>
        <dbReference type="Proteomes" id="UP001226574"/>
    </source>
</evidence>
<proteinExistence type="predicted"/>
<feature type="domain" description="Dynamin N-terminal" evidence="2">
    <location>
        <begin position="123"/>
        <end position="279"/>
    </location>
</feature>
<dbReference type="InterPro" id="IPR027417">
    <property type="entry name" value="P-loop_NTPase"/>
</dbReference>
<keyword evidence="1" id="KW-0378">Hydrolase</keyword>
<evidence type="ECO:0000259" key="2">
    <source>
        <dbReference type="Pfam" id="PF00350"/>
    </source>
</evidence>
<evidence type="ECO:0000256" key="1">
    <source>
        <dbReference type="ARBA" id="ARBA00022801"/>
    </source>
</evidence>
<dbReference type="EMBL" id="JAVIFY010000002">
    <property type="protein sequence ID" value="MDQ9090512.1"/>
    <property type="molecule type" value="Genomic_DNA"/>
</dbReference>
<dbReference type="Pfam" id="PF00350">
    <property type="entry name" value="Dynamin_N"/>
    <property type="match status" value="1"/>
</dbReference>
<dbReference type="SUPFAM" id="SSF52540">
    <property type="entry name" value="P-loop containing nucleoside triphosphate hydrolases"/>
    <property type="match status" value="1"/>
</dbReference>